<evidence type="ECO:0000259" key="1">
    <source>
        <dbReference type="Pfam" id="PF01370"/>
    </source>
</evidence>
<accession>A0A2Z4AF03</accession>
<dbReference type="Pfam" id="PF01370">
    <property type="entry name" value="Epimerase"/>
    <property type="match status" value="1"/>
</dbReference>
<dbReference type="InterPro" id="IPR036291">
    <property type="entry name" value="NAD(P)-bd_dom_sf"/>
</dbReference>
<feature type="domain" description="NAD-dependent epimerase/dehydratase" evidence="1">
    <location>
        <begin position="24"/>
        <end position="199"/>
    </location>
</feature>
<dbReference type="EMBL" id="CP029803">
    <property type="protein sequence ID" value="AWT59548.1"/>
    <property type="molecule type" value="Genomic_DNA"/>
</dbReference>
<dbReference type="SUPFAM" id="SSF51735">
    <property type="entry name" value="NAD(P)-binding Rossmann-fold domains"/>
    <property type="match status" value="1"/>
</dbReference>
<organism evidence="2 3">
    <name type="scientific">Candidatus Moanibacter tarae</name>
    <dbReference type="NCBI Taxonomy" id="2200854"/>
    <lineage>
        <taxon>Bacteria</taxon>
        <taxon>Pseudomonadati</taxon>
        <taxon>Verrucomicrobiota</taxon>
        <taxon>Opitutia</taxon>
        <taxon>Puniceicoccales</taxon>
        <taxon>Puniceicoccales incertae sedis</taxon>
        <taxon>Candidatus Moanibacter</taxon>
    </lineage>
</organism>
<dbReference type="InterPro" id="IPR001509">
    <property type="entry name" value="Epimerase_deHydtase"/>
</dbReference>
<dbReference type="EC" id="1.1.1.203" evidence="2"/>
<dbReference type="KEGG" id="mtar:DF168_00738"/>
<keyword evidence="2" id="KW-0560">Oxidoreductase</keyword>
<evidence type="ECO:0000313" key="2">
    <source>
        <dbReference type="EMBL" id="AWT59548.1"/>
    </source>
</evidence>
<dbReference type="Gene3D" id="3.40.50.720">
    <property type="entry name" value="NAD(P)-binding Rossmann-like Domain"/>
    <property type="match status" value="1"/>
</dbReference>
<reference evidence="2 3" key="1">
    <citation type="submission" date="2018-06" db="EMBL/GenBank/DDBJ databases">
        <title>Draft Genome Sequence of a Novel Marine Bacterium Related to the Verrucomicrobia.</title>
        <authorList>
            <person name="Vosseberg J."/>
            <person name="Martijn J."/>
            <person name="Ettema T.J.G."/>
        </authorList>
    </citation>
    <scope>NUCLEOTIDE SEQUENCE [LARGE SCALE GENOMIC DNA]</scope>
    <source>
        <strain evidence="2">TARA_B100001123</strain>
    </source>
</reference>
<gene>
    <name evidence="2" type="primary">udh_4</name>
    <name evidence="2" type="ORF">DF168_00738</name>
</gene>
<protein>
    <submittedName>
        <fullName evidence="2">Uronate dehydrogenase</fullName>
        <ecNumber evidence="2">1.1.1.203</ecNumber>
    </submittedName>
</protein>
<dbReference type="GO" id="GO:0050388">
    <property type="term" value="F:uronate dehydrogenase activity"/>
    <property type="evidence" value="ECO:0007669"/>
    <property type="project" value="UniProtKB-EC"/>
</dbReference>
<dbReference type="AlphaFoldDB" id="A0A2Z4AF03"/>
<proteinExistence type="predicted"/>
<name>A0A2Z4AF03_9BACT</name>
<evidence type="ECO:0000313" key="3">
    <source>
        <dbReference type="Proteomes" id="UP000247465"/>
    </source>
</evidence>
<sequence length="237" mass="26514">MRILITSAASQFSMGIAIPLSERYEVTLTDIQPVSSDLQFVRSDLDHTADTNELVHGIKAIVHSAEVIPEASPSDQLDYQMRCTYNLMLAASEMGVPRFIYLSSLSLMEGYNPEFAVTERWKTLPTTDLPVLCCHLGEFVCREFARERKIQVVILRLGKMSSNLSSESGTSTLYMEDAVEAVDKALTAKLSGWIDIFHVQSDVPNARFLTGQSWWSADDVSPPFSLGYKPRKRDIGR</sequence>
<dbReference type="Proteomes" id="UP000247465">
    <property type="component" value="Chromosome"/>
</dbReference>